<evidence type="ECO:0008006" key="6">
    <source>
        <dbReference type="Google" id="ProtNLM"/>
    </source>
</evidence>
<evidence type="ECO:0000256" key="1">
    <source>
        <dbReference type="SAM" id="MobiDB-lite"/>
    </source>
</evidence>
<protein>
    <recommendedName>
        <fullName evidence="6">Trafficking protein particle complex subunit 11 domain-containing protein</fullName>
    </recommendedName>
</protein>
<reference evidence="4 5" key="1">
    <citation type="submission" date="2016-03" db="EMBL/GenBank/DDBJ databases">
        <authorList>
            <person name="Ploux O."/>
        </authorList>
    </citation>
    <scope>NUCLEOTIDE SEQUENCE [LARGE SCALE GENOMIC DNA]</scope>
    <source>
        <strain evidence="4 5">URUG2</strain>
    </source>
</reference>
<dbReference type="PANTHER" id="PTHR14374:SF0">
    <property type="entry name" value="TRAFFICKING PROTEIN PARTICLE COMPLEX SUBUNIT 11"/>
    <property type="match status" value="1"/>
</dbReference>
<gene>
    <name evidence="4" type="ORF">RCC_10286</name>
</gene>
<organism evidence="4 5">
    <name type="scientific">Ramularia collo-cygni</name>
    <dbReference type="NCBI Taxonomy" id="112498"/>
    <lineage>
        <taxon>Eukaryota</taxon>
        <taxon>Fungi</taxon>
        <taxon>Dikarya</taxon>
        <taxon>Ascomycota</taxon>
        <taxon>Pezizomycotina</taxon>
        <taxon>Dothideomycetes</taxon>
        <taxon>Dothideomycetidae</taxon>
        <taxon>Mycosphaerellales</taxon>
        <taxon>Mycosphaerellaceae</taxon>
        <taxon>Ramularia</taxon>
    </lineage>
</organism>
<keyword evidence="5" id="KW-1185">Reference proteome</keyword>
<dbReference type="InterPro" id="IPR012880">
    <property type="entry name" value="Gryzun"/>
</dbReference>
<accession>A0A2D3VJI9</accession>
<dbReference type="STRING" id="112498.A0A2D3VJI9"/>
<dbReference type="RefSeq" id="XP_023631285.1">
    <property type="nucleotide sequence ID" value="XM_023775517.1"/>
</dbReference>
<feature type="domain" description="Gryzun putative trafficking through Golgi" evidence="2">
    <location>
        <begin position="647"/>
        <end position="1202"/>
    </location>
</feature>
<dbReference type="EMBL" id="FJUY01000021">
    <property type="protein sequence ID" value="CZT24561.1"/>
    <property type="molecule type" value="Genomic_DNA"/>
</dbReference>
<name>A0A2D3VJI9_9PEZI</name>
<dbReference type="AlphaFoldDB" id="A0A2D3VJI9"/>
<feature type="domain" description="Trafficking protein particle complex subunit 11" evidence="3">
    <location>
        <begin position="336"/>
        <end position="605"/>
    </location>
</feature>
<dbReference type="OrthoDB" id="6278596at2759"/>
<dbReference type="InterPro" id="IPR021773">
    <property type="entry name" value="TPC11"/>
</dbReference>
<feature type="region of interest" description="Disordered" evidence="1">
    <location>
        <begin position="258"/>
        <end position="283"/>
    </location>
</feature>
<evidence type="ECO:0000313" key="4">
    <source>
        <dbReference type="EMBL" id="CZT24561.1"/>
    </source>
</evidence>
<evidence type="ECO:0000313" key="5">
    <source>
        <dbReference type="Proteomes" id="UP000225277"/>
    </source>
</evidence>
<sequence>MEDFPQAYVDTASPLVILSGLGDDENANQTGFGQDSGARIITESPECRTEQASRLLQQFVALGGNRYAAEPSGNIRCKIKCIGRHYTLPARKSAPIANQPGAEGIPIPRSTELHSPLSPLSPGSPVFPDGLFSPAWFLKHQYQVPCLLLTFFSLNSGEGSSQDERTKSDINAVRSALLRSGFKTRFAAVLISDASIIEAPEMEERLASMKRATNLDSKGLYFMPPMSSQAEIASFVHNIMATMQPSYVEYYRDLTKHSRRKKARGGPSPQASLPVGGASHSTSTSGWNVRYDVKMGVFAEFRGEMDVAERHFSAAIEELFSSEGGVLETTANWSPRWDEARMLSDSIALRLIRCQLWTGQTSGAAQSWQNYKVRMQDLIDRRGKGSLTYGWSAWEARWANIMSQLIQLAEIPTLQKSLNGTESSLDITARQVYALPEKGIAPSDRLPPFNFLHHSGYWLRLFAMGIRNRWTRALAIPDEDRVPPGQSPASTVANRFVTYDTYLVPEPHEEMPLSGQGSFDHVGELGMVCIRAVEEFEARRQIRLSEQIRLELAEDYVRVGRYSDGLSVLIPLWEESTWREDKWVTIFARVLHLLVECIKHSKSASNAALIPILTWELLSIGSLGTPEQSLDMAGCLDDWESHEHVSIHVQDKQRRSPVSVAFAFKDILAHVGEAFGCQLVLENNGSETSPPLQISSLEFSLGETKSITIRHEAGIKDAIITPVSAVALHETDDGNLQGSADLTLQASQKRILDLSIVMRTAQIFSLTELSLRVKHSRFTFTHSFAEDSIIPSSAWYFEQDGDVNTVLIPHMDTKSIDVRPKPPKMQVLLPGLRKQCYCDENMVVPVTLINEECEAVQGTVISSIVSEAGDTFDVSWAPHEEAVRTISKMEPSTESSADLLIKGPPEAAILTLTLILRYHLLSDHSTPLEKTLTVELAFVHPFETSFAFNPRLHSDPWPSYFDSAAKDSEDAPEGIIQLWQLEAHVASSVDHALTINNVELVVDETQGDCNCGISEKAMVQDEKIQPKEKTTPTFELTTRKLSLDDRRPSYLFSSLVVHWSHDGGSGVSTTTITVPRLTIPTAEPRVLCVARNTEKDTVTLEYHLENPSIHFLTFALSMEASESFAFSGPKSRALSLAPLSRHQVDYQLVVHQDIDTGSDDAQGFWITPNLSVVDSFYNKSLRVQPGGPGVELNGEKQISVWIEKLDETSRIGHVAR</sequence>
<dbReference type="PANTHER" id="PTHR14374">
    <property type="entry name" value="FOIE GRAS"/>
    <property type="match status" value="1"/>
</dbReference>
<dbReference type="Proteomes" id="UP000225277">
    <property type="component" value="Unassembled WGS sequence"/>
</dbReference>
<dbReference type="GeneID" id="35605333"/>
<evidence type="ECO:0000259" key="3">
    <source>
        <dbReference type="Pfam" id="PF11817"/>
    </source>
</evidence>
<evidence type="ECO:0000259" key="2">
    <source>
        <dbReference type="Pfam" id="PF07919"/>
    </source>
</evidence>
<dbReference type="Pfam" id="PF07919">
    <property type="entry name" value="Gryzun"/>
    <property type="match status" value="1"/>
</dbReference>
<proteinExistence type="predicted"/>
<dbReference type="Pfam" id="PF11817">
    <property type="entry name" value="Foie-gras_1"/>
    <property type="match status" value="1"/>
</dbReference>